<evidence type="ECO:0000256" key="1">
    <source>
        <dbReference type="SAM" id="Phobius"/>
    </source>
</evidence>
<organism evidence="3 4">
    <name type="scientific">Paractinoplanes globisporus</name>
    <dbReference type="NCBI Taxonomy" id="113565"/>
    <lineage>
        <taxon>Bacteria</taxon>
        <taxon>Bacillati</taxon>
        <taxon>Actinomycetota</taxon>
        <taxon>Actinomycetes</taxon>
        <taxon>Micromonosporales</taxon>
        <taxon>Micromonosporaceae</taxon>
        <taxon>Paractinoplanes</taxon>
    </lineage>
</organism>
<gene>
    <name evidence="3" type="ORF">ACFY35_05340</name>
</gene>
<evidence type="ECO:0000313" key="4">
    <source>
        <dbReference type="Proteomes" id="UP001602245"/>
    </source>
</evidence>
<reference evidence="3 4" key="1">
    <citation type="submission" date="2024-10" db="EMBL/GenBank/DDBJ databases">
        <title>The Natural Products Discovery Center: Release of the First 8490 Sequenced Strains for Exploring Actinobacteria Biosynthetic Diversity.</title>
        <authorList>
            <person name="Kalkreuter E."/>
            <person name="Kautsar S.A."/>
            <person name="Yang D."/>
            <person name="Bader C.D."/>
            <person name="Teijaro C.N."/>
            <person name="Fluegel L."/>
            <person name="Davis C.M."/>
            <person name="Simpson J.R."/>
            <person name="Lauterbach L."/>
            <person name="Steele A.D."/>
            <person name="Gui C."/>
            <person name="Meng S."/>
            <person name="Li G."/>
            <person name="Viehrig K."/>
            <person name="Ye F."/>
            <person name="Su P."/>
            <person name="Kiefer A.F."/>
            <person name="Nichols A."/>
            <person name="Cepeda A.J."/>
            <person name="Yan W."/>
            <person name="Fan B."/>
            <person name="Jiang Y."/>
            <person name="Adhikari A."/>
            <person name="Zheng C.-J."/>
            <person name="Schuster L."/>
            <person name="Cowan T.M."/>
            <person name="Smanski M.J."/>
            <person name="Chevrette M.G."/>
            <person name="De Carvalho L.P.S."/>
            <person name="Shen B."/>
        </authorList>
    </citation>
    <scope>NUCLEOTIDE SEQUENCE [LARGE SCALE GENOMIC DNA]</scope>
    <source>
        <strain evidence="3 4">NPDC000087</strain>
    </source>
</reference>
<dbReference type="Proteomes" id="UP001602245">
    <property type="component" value="Unassembled WGS sequence"/>
</dbReference>
<feature type="domain" description="YcxB-like C-terminal" evidence="2">
    <location>
        <begin position="91"/>
        <end position="150"/>
    </location>
</feature>
<keyword evidence="1" id="KW-0472">Membrane</keyword>
<keyword evidence="1" id="KW-0812">Transmembrane</keyword>
<dbReference type="RefSeq" id="WP_084698861.1">
    <property type="nucleotide sequence ID" value="NZ_JBIAZU010000001.1"/>
</dbReference>
<dbReference type="EMBL" id="JBIAZU010000001">
    <property type="protein sequence ID" value="MFF5288840.1"/>
    <property type="molecule type" value="Genomic_DNA"/>
</dbReference>
<dbReference type="InterPro" id="IPR025588">
    <property type="entry name" value="YcxB-like_C"/>
</dbReference>
<evidence type="ECO:0000259" key="2">
    <source>
        <dbReference type="Pfam" id="PF14317"/>
    </source>
</evidence>
<feature type="transmembrane region" description="Helical" evidence="1">
    <location>
        <begin position="27"/>
        <end position="46"/>
    </location>
</feature>
<keyword evidence="4" id="KW-1185">Reference proteome</keyword>
<protein>
    <submittedName>
        <fullName evidence="3">YcxB family protein</fullName>
    </submittedName>
</protein>
<feature type="transmembrane region" description="Helical" evidence="1">
    <location>
        <begin position="58"/>
        <end position="78"/>
    </location>
</feature>
<comment type="caution">
    <text evidence="3">The sequence shown here is derived from an EMBL/GenBank/DDBJ whole genome shotgun (WGS) entry which is preliminary data.</text>
</comment>
<accession>A0ABW6W933</accession>
<sequence length="159" mass="17765">MLITGKIRITYAVYRKMALTSYGVRPAIGRALPLLFIAIGLGQWLIGKQPGSTFLPAGVFFLVIPAVYEVLALAGWMLRRKTFAQPFRYEFTATGMTQVTAAGRTDVPWAEVTRVDRWPSTWVVRLGRGRHLAVPRRALEPADRRALNDFFLASPVVFG</sequence>
<proteinExistence type="predicted"/>
<name>A0ABW6W933_9ACTN</name>
<evidence type="ECO:0000313" key="3">
    <source>
        <dbReference type="EMBL" id="MFF5288840.1"/>
    </source>
</evidence>
<dbReference type="Pfam" id="PF14317">
    <property type="entry name" value="YcxB"/>
    <property type="match status" value="1"/>
</dbReference>
<keyword evidence="1" id="KW-1133">Transmembrane helix</keyword>